<dbReference type="GO" id="GO:0032259">
    <property type="term" value="P:methylation"/>
    <property type="evidence" value="ECO:0007669"/>
    <property type="project" value="UniProtKB-KW"/>
</dbReference>
<gene>
    <name evidence="5" type="ORF">ACE1CI_02005</name>
</gene>
<evidence type="ECO:0000256" key="2">
    <source>
        <dbReference type="ARBA" id="ARBA00022603"/>
    </source>
</evidence>
<proteinExistence type="inferred from homology"/>
<comment type="similarity">
    <text evidence="1">Belongs to the N(4)/N(6)-methyltransferase family.</text>
</comment>
<accession>A0ABV4XJG1</accession>
<evidence type="ECO:0000256" key="1">
    <source>
        <dbReference type="ARBA" id="ARBA00006594"/>
    </source>
</evidence>
<dbReference type="GO" id="GO:0008168">
    <property type="term" value="F:methyltransferase activity"/>
    <property type="evidence" value="ECO:0007669"/>
    <property type="project" value="UniProtKB-KW"/>
</dbReference>
<dbReference type="InterPro" id="IPR002941">
    <property type="entry name" value="DNA_methylase_N4/N6"/>
</dbReference>
<dbReference type="Proteomes" id="UP001576784">
    <property type="component" value="Unassembled WGS sequence"/>
</dbReference>
<keyword evidence="3" id="KW-0808">Transferase</keyword>
<dbReference type="InterPro" id="IPR029063">
    <property type="entry name" value="SAM-dependent_MTases_sf"/>
</dbReference>
<organism evidence="5 6">
    <name type="scientific">Floridaenema flaviceps BLCC-F50</name>
    <dbReference type="NCBI Taxonomy" id="3153642"/>
    <lineage>
        <taxon>Bacteria</taxon>
        <taxon>Bacillati</taxon>
        <taxon>Cyanobacteriota</taxon>
        <taxon>Cyanophyceae</taxon>
        <taxon>Oscillatoriophycideae</taxon>
        <taxon>Aerosakkonematales</taxon>
        <taxon>Aerosakkonemataceae</taxon>
        <taxon>Floridanema</taxon>
        <taxon>Floridanema flaviceps</taxon>
    </lineage>
</organism>
<name>A0ABV4XJG1_9CYAN</name>
<evidence type="ECO:0000256" key="3">
    <source>
        <dbReference type="ARBA" id="ARBA00022679"/>
    </source>
</evidence>
<dbReference type="Gene3D" id="3.40.50.150">
    <property type="entry name" value="Vaccinia Virus protein VP39"/>
    <property type="match status" value="2"/>
</dbReference>
<dbReference type="EMBL" id="JBHFNR010000015">
    <property type="protein sequence ID" value="MFB2891695.1"/>
    <property type="molecule type" value="Genomic_DNA"/>
</dbReference>
<keyword evidence="2 5" id="KW-0489">Methyltransferase</keyword>
<dbReference type="RefSeq" id="WP_413261369.1">
    <property type="nucleotide sequence ID" value="NZ_JBHFNR010000015.1"/>
</dbReference>
<feature type="domain" description="DNA methylase N-4/N-6" evidence="4">
    <location>
        <begin position="104"/>
        <end position="133"/>
    </location>
</feature>
<comment type="caution">
    <text evidence="5">The sequence shown here is derived from an EMBL/GenBank/DDBJ whole genome shotgun (WGS) entry which is preliminary data.</text>
</comment>
<dbReference type="SUPFAM" id="SSF53335">
    <property type="entry name" value="S-adenosyl-L-methionine-dependent methyltransferases"/>
    <property type="match status" value="2"/>
</dbReference>
<dbReference type="InterPro" id="IPR002052">
    <property type="entry name" value="DNA_methylase_N6_adenine_CS"/>
</dbReference>
<dbReference type="PROSITE" id="PS00092">
    <property type="entry name" value="N6_MTASE"/>
    <property type="match status" value="1"/>
</dbReference>
<evidence type="ECO:0000313" key="6">
    <source>
        <dbReference type="Proteomes" id="UP001576784"/>
    </source>
</evidence>
<protein>
    <submittedName>
        <fullName evidence="5">DNA methyltransferase</fullName>
    </submittedName>
</protein>
<keyword evidence="6" id="KW-1185">Reference proteome</keyword>
<sequence>MKNLEPLSFISEIIPFSDCAVGETIVNKRKVIEEDSFPFEQLSVIAELESWRKEINRPIYYIHKWWGRRLGSVFRAIILSTFASQGSDILSLFYQPCNLKRVKVFDPFMGSGTTVGEAIKLGATAIGKDINPVAYFLVKNALIKLDKSRVIAIFEELKNAVAAQIQYYYTTILDNGEPATVLYYFWVKYLSCPACNHSVDLFSSYIFSKHAYPHKFPQAQVICPQCKNINTVHYAARQITCQSCQFVFNPQIGAVKGPKATCNHCHHTFSIVKSVQKTGKPPAHRMYAKLVLLKDGSKQYLPINQYDRNLYEEAKKELSIRSNAYPVVAIAPGYNTDQVLNYCYRYWHEMFNERQLLSLSILAGKIKQIDNREIRDLFICLFSGTLEFNNMFASFKGEGTGAVRHLFSHHILKPERTPLEANLWGTLKSSGSFSTLFESRILKAIDYCTQPFEIKPVCRKDKIETQKVYGLSPAIDEEIAGVFNELSELKPIYLSCGDSAFTDIPTESIDAVITDPPFFDNVHYSQLADFFHVWQCYLSSESVSSKETTRHPNEVQSKEVSIFTDRLQRVFSECHRVLKLDGLMVFTYHHSKADGWQAILTALVKAGFAIVATHPIKSEMSVATPKSQAKEPIDIDVIIVCRHRVKVELNDSLVDALSAATQKTALQVQRFNVYQRHLSRNDVLVVFMAQLLKLLSVHPNLEIALNWLEAKRSQIQQYVEDIYNQQTFSNQSVKSQ</sequence>
<reference evidence="5 6" key="1">
    <citation type="submission" date="2024-09" db="EMBL/GenBank/DDBJ databases">
        <title>Floridaenema gen nov. (Aerosakkonemataceae, Aerosakkonematales ord. nov., Cyanobacteria) from benthic tropical and subtropical fresh waters, with the description of four new species.</title>
        <authorList>
            <person name="Moretto J.A."/>
            <person name="Berthold D.E."/>
            <person name="Lefler F.W."/>
            <person name="Huang I.-S."/>
            <person name="Laughinghouse H. IV."/>
        </authorList>
    </citation>
    <scope>NUCLEOTIDE SEQUENCE [LARGE SCALE GENOMIC DNA]</scope>
    <source>
        <strain evidence="5 6">BLCC-F50</strain>
    </source>
</reference>
<dbReference type="Pfam" id="PF01555">
    <property type="entry name" value="N6_N4_Mtase"/>
    <property type="match status" value="1"/>
</dbReference>
<evidence type="ECO:0000259" key="4">
    <source>
        <dbReference type="Pfam" id="PF01555"/>
    </source>
</evidence>
<evidence type="ECO:0000313" key="5">
    <source>
        <dbReference type="EMBL" id="MFB2891695.1"/>
    </source>
</evidence>